<feature type="transmembrane region" description="Helical" evidence="11">
    <location>
        <begin position="706"/>
        <end position="725"/>
    </location>
</feature>
<dbReference type="GO" id="GO:0016020">
    <property type="term" value="C:membrane"/>
    <property type="evidence" value="ECO:0007669"/>
    <property type="project" value="UniProtKB-SubCell"/>
</dbReference>
<dbReference type="AlphaFoldDB" id="A0A9P5ASF8"/>
<dbReference type="OrthoDB" id="2431938at2759"/>
<keyword evidence="9" id="KW-0503">Monooxygenase</keyword>
<dbReference type="EMBL" id="PVQB02000072">
    <property type="protein sequence ID" value="KAF4343929.1"/>
    <property type="molecule type" value="Genomic_DNA"/>
</dbReference>
<comment type="subcellular location">
    <subcellularLocation>
        <location evidence="2">Membrane</location>
    </subcellularLocation>
</comment>
<evidence type="ECO:0000256" key="9">
    <source>
        <dbReference type="ARBA" id="ARBA00023033"/>
    </source>
</evidence>
<evidence type="ECO:0000256" key="3">
    <source>
        <dbReference type="ARBA" id="ARBA00007992"/>
    </source>
</evidence>
<dbReference type="PANTHER" id="PTHR47356">
    <property type="entry name" value="FAD-DEPENDENT MONOOXYGENASE ASQG-RELATED"/>
    <property type="match status" value="1"/>
</dbReference>
<keyword evidence="6" id="KW-0274">FAD</keyword>
<accession>A0A9P5ASF8</accession>
<dbReference type="Gene3D" id="3.50.50.60">
    <property type="entry name" value="FAD/NAD(P)-binding domain"/>
    <property type="match status" value="1"/>
</dbReference>
<comment type="cofactor">
    <cofactor evidence="1">
        <name>FAD</name>
        <dbReference type="ChEBI" id="CHEBI:57692"/>
    </cofactor>
</comment>
<feature type="transmembrane region" description="Helical" evidence="11">
    <location>
        <begin position="536"/>
        <end position="558"/>
    </location>
</feature>
<dbReference type="Proteomes" id="UP000730481">
    <property type="component" value="Unassembled WGS sequence"/>
</dbReference>
<dbReference type="InterPro" id="IPR050562">
    <property type="entry name" value="FAD_mOase_fung"/>
</dbReference>
<dbReference type="GO" id="GO:0071949">
    <property type="term" value="F:FAD binding"/>
    <property type="evidence" value="ECO:0007669"/>
    <property type="project" value="InterPro"/>
</dbReference>
<name>A0A9P5ASF8_9HYPO</name>
<evidence type="ECO:0000313" key="14">
    <source>
        <dbReference type="Proteomes" id="UP000730481"/>
    </source>
</evidence>
<keyword evidence="10 11" id="KW-0472">Membrane</keyword>
<dbReference type="Pfam" id="PF01494">
    <property type="entry name" value="FAD_binding_3"/>
    <property type="match status" value="1"/>
</dbReference>
<sequence>MGFKVIIVGGSVAGLSVANMLEQFDIDYVLLEAYPHIAPQVGASIGILPNGFRILDQLGCYEPILDIAGECRYTLGSMRGSNGVPLTASSDTSLSVHFEKRTGYPSIFIDRQMLLQVLHNNVKHKDRILANKRVTRVELTTGGARVHTQDACTFDGDVVVGADGIHSRVRDEMWRLGKEQSPGYFPEDETSRIPVSTRCIFGISNRPSGYGTRSQQGVIGQGHSYLVIAAPMNRTYWFLFDGLRQTEYGKDISKYSKADEEALVKAHRNDPITEDLVFGDLYDRKIMSTLVPLEEYVFERWHYKRIITIGDSAHKIDPASGQGGNGAIEAAALLVNSLVKQLKLNPHSLSEPQIEAALANVHTLRYERSRNLVAQAHMLQKISSQRMPFASLFTYLLPLFGPTAFADVVVPVCSAAPKIEGIPVPRRPHCVPFEDELPAKPLKASLVRRVPWILASGSLGMLVSVALGKSSIGGGTAISNTFHQLGIGGVLAKLAGLKAATGLAINLIPTLATWVIEGSRNRSVLDPLSWTSLHSVIYTLAGPTSMPALFCLSSALFSSPSVTQRPVNAGVAKSIVPGVVLGYIAPTLGALLIEDDKYKHQIGRLWRAHPLLCIVFTRGLAALQIGRHNKSRPEEAEKKTEKKPIDFISEHELETYKGTDVLPLKFAYCSAFAACIVLPFATKLALTAGTHVLKSTVDANLTKTLGFVPSISAINAASSLIYCLYSAWELRSLGFVKTKQAVIGGFASLAALGLAGPGAAIAGISYWRECVISGLGFSCS</sequence>
<keyword evidence="7 11" id="KW-1133">Transmembrane helix</keyword>
<evidence type="ECO:0000256" key="1">
    <source>
        <dbReference type="ARBA" id="ARBA00001974"/>
    </source>
</evidence>
<feature type="transmembrane region" description="Helical" evidence="11">
    <location>
        <begin position="570"/>
        <end position="593"/>
    </location>
</feature>
<evidence type="ECO:0000256" key="8">
    <source>
        <dbReference type="ARBA" id="ARBA00023002"/>
    </source>
</evidence>
<feature type="transmembrane region" description="Helical" evidence="11">
    <location>
        <begin position="490"/>
        <end position="516"/>
    </location>
</feature>
<dbReference type="SUPFAM" id="SSF51905">
    <property type="entry name" value="FAD/NAD(P)-binding domain"/>
    <property type="match status" value="1"/>
</dbReference>
<keyword evidence="8" id="KW-0560">Oxidoreductase</keyword>
<evidence type="ECO:0000256" key="7">
    <source>
        <dbReference type="ARBA" id="ARBA00022989"/>
    </source>
</evidence>
<gene>
    <name evidence="13" type="ORF">FBEOM_2086</name>
</gene>
<keyword evidence="4" id="KW-0285">Flavoprotein</keyword>
<proteinExistence type="inferred from homology"/>
<feature type="transmembrane region" description="Helical" evidence="11">
    <location>
        <begin position="450"/>
        <end position="469"/>
    </location>
</feature>
<keyword evidence="14" id="KW-1185">Reference proteome</keyword>
<dbReference type="PANTHER" id="PTHR47356:SF2">
    <property type="entry name" value="FAD-BINDING DOMAIN-CONTAINING PROTEIN-RELATED"/>
    <property type="match status" value="1"/>
</dbReference>
<evidence type="ECO:0000256" key="11">
    <source>
        <dbReference type="SAM" id="Phobius"/>
    </source>
</evidence>
<protein>
    <submittedName>
        <fullName evidence="13">3-hydroxybenzoate 6-hydroxylase 1</fullName>
    </submittedName>
</protein>
<evidence type="ECO:0000256" key="4">
    <source>
        <dbReference type="ARBA" id="ARBA00022630"/>
    </source>
</evidence>
<dbReference type="InterPro" id="IPR002938">
    <property type="entry name" value="FAD-bd"/>
</dbReference>
<evidence type="ECO:0000256" key="5">
    <source>
        <dbReference type="ARBA" id="ARBA00022692"/>
    </source>
</evidence>
<evidence type="ECO:0000256" key="10">
    <source>
        <dbReference type="ARBA" id="ARBA00023136"/>
    </source>
</evidence>
<feature type="transmembrane region" description="Helical" evidence="11">
    <location>
        <begin position="666"/>
        <end position="686"/>
    </location>
</feature>
<comment type="similarity">
    <text evidence="3">Belongs to the paxM FAD-dependent monooxygenase family.</text>
</comment>
<evidence type="ECO:0000259" key="12">
    <source>
        <dbReference type="Pfam" id="PF01494"/>
    </source>
</evidence>
<comment type="caution">
    <text evidence="13">The sequence shown here is derived from an EMBL/GenBank/DDBJ whole genome shotgun (WGS) entry which is preliminary data.</text>
</comment>
<evidence type="ECO:0000313" key="13">
    <source>
        <dbReference type="EMBL" id="KAF4343929.1"/>
    </source>
</evidence>
<evidence type="ECO:0000256" key="6">
    <source>
        <dbReference type="ARBA" id="ARBA00022827"/>
    </source>
</evidence>
<dbReference type="PRINTS" id="PR00420">
    <property type="entry name" value="RNGMNOXGNASE"/>
</dbReference>
<dbReference type="GO" id="GO:0004497">
    <property type="term" value="F:monooxygenase activity"/>
    <property type="evidence" value="ECO:0007669"/>
    <property type="project" value="UniProtKB-KW"/>
</dbReference>
<reference evidence="13" key="2">
    <citation type="submission" date="2020-02" db="EMBL/GenBank/DDBJ databases">
        <title>Identification and distribution of gene clusters putatively required for synthesis of sphingolipid metabolism inhibitors in phylogenetically diverse species of the filamentous fungus Fusarium.</title>
        <authorList>
            <person name="Kim H.-S."/>
            <person name="Busman M."/>
            <person name="Brown D.W."/>
            <person name="Divon H."/>
            <person name="Uhlig S."/>
            <person name="Proctor R.H."/>
        </authorList>
    </citation>
    <scope>NUCLEOTIDE SEQUENCE</scope>
    <source>
        <strain evidence="13">NRRL 25174</strain>
    </source>
</reference>
<evidence type="ECO:0000256" key="2">
    <source>
        <dbReference type="ARBA" id="ARBA00004370"/>
    </source>
</evidence>
<dbReference type="InterPro" id="IPR036188">
    <property type="entry name" value="FAD/NAD-bd_sf"/>
</dbReference>
<organism evidence="13 14">
    <name type="scientific">Fusarium beomiforme</name>
    <dbReference type="NCBI Taxonomy" id="44412"/>
    <lineage>
        <taxon>Eukaryota</taxon>
        <taxon>Fungi</taxon>
        <taxon>Dikarya</taxon>
        <taxon>Ascomycota</taxon>
        <taxon>Pezizomycotina</taxon>
        <taxon>Sordariomycetes</taxon>
        <taxon>Hypocreomycetidae</taxon>
        <taxon>Hypocreales</taxon>
        <taxon>Nectriaceae</taxon>
        <taxon>Fusarium</taxon>
        <taxon>Fusarium burgessii species complex</taxon>
    </lineage>
</organism>
<feature type="domain" description="FAD-binding" evidence="12">
    <location>
        <begin position="4"/>
        <end position="343"/>
    </location>
</feature>
<keyword evidence="5 11" id="KW-0812">Transmembrane</keyword>
<reference evidence="13" key="1">
    <citation type="journal article" date="2017" name="Mycologia">
        <title>Fusarium algeriense, sp. nov., a novel toxigenic crown rot pathogen of durum wheat from Algeria is nested in the Fusarium burgessii species complex.</title>
        <authorList>
            <person name="Laraba I."/>
            <person name="Keddad A."/>
            <person name="Boureghda H."/>
            <person name="Abdallah N."/>
            <person name="Vaughan M.M."/>
            <person name="Proctor R.H."/>
            <person name="Busman M."/>
            <person name="O'Donnell K."/>
        </authorList>
    </citation>
    <scope>NUCLEOTIDE SEQUENCE</scope>
    <source>
        <strain evidence="13">NRRL 25174</strain>
    </source>
</reference>
<feature type="transmembrane region" description="Helical" evidence="11">
    <location>
        <begin position="746"/>
        <end position="767"/>
    </location>
</feature>